<sequence>MNLIAIYVEDHLALSLAGIRLARRCRDENRDGELGAFLERLVPELEEDRAVLRDVAHALGAGASAWKDLAAAAGEWAGRFKLNGRFLRYSELSRVWELEALLAGSDSRRGLWKLLGKVGRKDHRLAGFGFEALEERAKAHREALERHRVRAADAAFRPRRARPRAGAPVPAR</sequence>
<reference evidence="2" key="1">
    <citation type="journal article" date="2022" name="Int. J. Syst. Evol. Microbiol.">
        <title>Anaeromyxobacter oryzae sp. nov., Anaeromyxobacter diazotrophicus sp. nov. and Anaeromyxobacter paludicola sp. nov., isolated from paddy soils.</title>
        <authorList>
            <person name="Itoh H."/>
            <person name="Xu Z."/>
            <person name="Mise K."/>
            <person name="Masuda Y."/>
            <person name="Ushijima N."/>
            <person name="Hayakawa C."/>
            <person name="Shiratori Y."/>
            <person name="Senoo K."/>
        </authorList>
    </citation>
    <scope>NUCLEOTIDE SEQUENCE [LARGE SCALE GENOMIC DNA]</scope>
    <source>
        <strain evidence="2">Red232</strain>
    </source>
</reference>
<keyword evidence="2" id="KW-1185">Reference proteome</keyword>
<dbReference type="RefSeq" id="WP_248361962.1">
    <property type="nucleotide sequence ID" value="NZ_AP025591.1"/>
</dbReference>
<protein>
    <submittedName>
        <fullName evidence="1">Uncharacterized protein</fullName>
    </submittedName>
</protein>
<dbReference type="Proteomes" id="UP001162891">
    <property type="component" value="Chromosome"/>
</dbReference>
<name>A0ABM7WW61_9BACT</name>
<evidence type="ECO:0000313" key="2">
    <source>
        <dbReference type="Proteomes" id="UP001162891"/>
    </source>
</evidence>
<gene>
    <name evidence="1" type="ORF">AMOR_27110</name>
</gene>
<accession>A0ABM7WW61</accession>
<organism evidence="1 2">
    <name type="scientific">Anaeromyxobacter oryzae</name>
    <dbReference type="NCBI Taxonomy" id="2918170"/>
    <lineage>
        <taxon>Bacteria</taxon>
        <taxon>Pseudomonadati</taxon>
        <taxon>Myxococcota</taxon>
        <taxon>Myxococcia</taxon>
        <taxon>Myxococcales</taxon>
        <taxon>Cystobacterineae</taxon>
        <taxon>Anaeromyxobacteraceae</taxon>
        <taxon>Anaeromyxobacter</taxon>
    </lineage>
</organism>
<evidence type="ECO:0000313" key="1">
    <source>
        <dbReference type="EMBL" id="BDG03715.1"/>
    </source>
</evidence>
<dbReference type="EMBL" id="AP025591">
    <property type="protein sequence ID" value="BDG03715.1"/>
    <property type="molecule type" value="Genomic_DNA"/>
</dbReference>
<proteinExistence type="predicted"/>